<keyword evidence="3" id="KW-1185">Reference proteome</keyword>
<dbReference type="RefSeq" id="WP_126658613.1">
    <property type="nucleotide sequence ID" value="NZ_RYYR01000008.1"/>
</dbReference>
<accession>A0A3S0PQD6</accession>
<dbReference type="AlphaFoldDB" id="A0A3S0PQD6"/>
<dbReference type="EMBL" id="RYYR01000008">
    <property type="protein sequence ID" value="RUL54030.1"/>
    <property type="molecule type" value="Genomic_DNA"/>
</dbReference>
<feature type="transmembrane region" description="Helical" evidence="1">
    <location>
        <begin position="34"/>
        <end position="52"/>
    </location>
</feature>
<dbReference type="InterPro" id="IPR025018">
    <property type="entry name" value="DUF3953"/>
</dbReference>
<comment type="caution">
    <text evidence="2">The sequence shown here is derived from an EMBL/GenBank/DDBJ whole genome shotgun (WGS) entry which is preliminary data.</text>
</comment>
<dbReference type="Pfam" id="PF13129">
    <property type="entry name" value="DUF3953"/>
    <property type="match status" value="1"/>
</dbReference>
<name>A0A3S0PQD6_9BACI</name>
<evidence type="ECO:0000313" key="3">
    <source>
        <dbReference type="Proteomes" id="UP000287910"/>
    </source>
</evidence>
<sequence length="85" mass="9677">MEDKKLDSLMLLQLIFTVLAMAISSYCLVTENFSFLPLSFIFLSGIFIIIGLREYKRTQKLLSSIFNFAVALFLLYSAVLNILSN</sequence>
<evidence type="ECO:0000256" key="1">
    <source>
        <dbReference type="SAM" id="Phobius"/>
    </source>
</evidence>
<dbReference type="Proteomes" id="UP000287910">
    <property type="component" value="Unassembled WGS sequence"/>
</dbReference>
<evidence type="ECO:0000313" key="2">
    <source>
        <dbReference type="EMBL" id="RUL54030.1"/>
    </source>
</evidence>
<proteinExistence type="predicted"/>
<keyword evidence="1" id="KW-1133">Transmembrane helix</keyword>
<keyword evidence="1" id="KW-0812">Transmembrane</keyword>
<keyword evidence="1" id="KW-0472">Membrane</keyword>
<gene>
    <name evidence="2" type="ORF">EK386_07835</name>
</gene>
<protein>
    <submittedName>
        <fullName evidence="2">DUF3953 domain-containing protein</fullName>
    </submittedName>
</protein>
<organism evidence="2 3">
    <name type="scientific">Lysinibacillus antri</name>
    <dbReference type="NCBI Taxonomy" id="2498145"/>
    <lineage>
        <taxon>Bacteria</taxon>
        <taxon>Bacillati</taxon>
        <taxon>Bacillota</taxon>
        <taxon>Bacilli</taxon>
        <taxon>Bacillales</taxon>
        <taxon>Bacillaceae</taxon>
        <taxon>Lysinibacillus</taxon>
    </lineage>
</organism>
<reference evidence="2 3" key="1">
    <citation type="submission" date="2018-12" db="EMBL/GenBank/DDBJ databases">
        <title>Lysinibacillus antri sp. nov., isolated from a cave soil.</title>
        <authorList>
            <person name="Narsing Rao M.P."/>
            <person name="Zhang H."/>
            <person name="Dong Z.-Y."/>
            <person name="Niu X.-K."/>
            <person name="Zhang K."/>
            <person name="Fang B.-Z."/>
            <person name="Kang Y.-Q."/>
            <person name="Xiao M."/>
            <person name="Li W.-J."/>
        </authorList>
    </citation>
    <scope>NUCLEOTIDE SEQUENCE [LARGE SCALE GENOMIC DNA]</scope>
    <source>
        <strain evidence="2 3">SYSU K30002</strain>
    </source>
</reference>
<feature type="transmembrane region" description="Helical" evidence="1">
    <location>
        <begin position="64"/>
        <end position="83"/>
    </location>
</feature>